<evidence type="ECO:0000313" key="14">
    <source>
        <dbReference type="Proteomes" id="UP001642360"/>
    </source>
</evidence>
<evidence type="ECO:0000256" key="1">
    <source>
        <dbReference type="ARBA" id="ARBA00004496"/>
    </source>
</evidence>
<organism evidence="13 14">
    <name type="scientific">Ilex paraguariensis</name>
    <name type="common">yerba mate</name>
    <dbReference type="NCBI Taxonomy" id="185542"/>
    <lineage>
        <taxon>Eukaryota</taxon>
        <taxon>Viridiplantae</taxon>
        <taxon>Streptophyta</taxon>
        <taxon>Embryophyta</taxon>
        <taxon>Tracheophyta</taxon>
        <taxon>Spermatophyta</taxon>
        <taxon>Magnoliopsida</taxon>
        <taxon>eudicotyledons</taxon>
        <taxon>Gunneridae</taxon>
        <taxon>Pentapetalae</taxon>
        <taxon>asterids</taxon>
        <taxon>campanulids</taxon>
        <taxon>Aquifoliales</taxon>
        <taxon>Aquifoliaceae</taxon>
        <taxon>Ilex</taxon>
    </lineage>
</organism>
<keyword evidence="4" id="KW-0963">Cytoplasm</keyword>
<keyword evidence="7" id="KW-0067">ATP-binding</keyword>
<comment type="caution">
    <text evidence="13">The sequence shown here is derived from an EMBL/GenBank/DDBJ whole genome shotgun (WGS) entry which is preliminary data.</text>
</comment>
<feature type="non-terminal residue" evidence="13">
    <location>
        <position position="221"/>
    </location>
</feature>
<feature type="domain" description="tRNA synthetases class I (E and Q) anti-codon binding" evidence="12">
    <location>
        <begin position="153"/>
        <end position="197"/>
    </location>
</feature>
<evidence type="ECO:0000256" key="11">
    <source>
        <dbReference type="ARBA" id="ARBA00048351"/>
    </source>
</evidence>
<dbReference type="InterPro" id="IPR049437">
    <property type="entry name" value="tRNA-synt_1c_C2"/>
</dbReference>
<evidence type="ECO:0000256" key="9">
    <source>
        <dbReference type="ARBA" id="ARBA00023146"/>
    </source>
</evidence>
<dbReference type="EC" id="6.1.1.17" evidence="3"/>
<dbReference type="GO" id="GO:0005737">
    <property type="term" value="C:cytoplasm"/>
    <property type="evidence" value="ECO:0007669"/>
    <property type="project" value="UniProtKB-SubCell"/>
</dbReference>
<accession>A0ABC8V2Q8</accession>
<keyword evidence="9" id="KW-0030">Aminoacyl-tRNA synthetase</keyword>
<comment type="subcellular location">
    <subcellularLocation>
        <location evidence="1">Cytoplasm</location>
    </subcellularLocation>
</comment>
<evidence type="ECO:0000256" key="10">
    <source>
        <dbReference type="ARBA" id="ARBA00030865"/>
    </source>
</evidence>
<dbReference type="InterPro" id="IPR011035">
    <property type="entry name" value="Ribosomal_bL25/Gln-tRNA_synth"/>
</dbReference>
<keyword evidence="6" id="KW-0547">Nucleotide-binding</keyword>
<protein>
    <recommendedName>
        <fullName evidence="3">glutamate--tRNA ligase</fullName>
        <ecNumber evidence="3">6.1.1.17</ecNumber>
    </recommendedName>
    <alternativeName>
        <fullName evidence="10">Glutamyl-tRNA synthetase</fullName>
    </alternativeName>
</protein>
<evidence type="ECO:0000256" key="5">
    <source>
        <dbReference type="ARBA" id="ARBA00022598"/>
    </source>
</evidence>
<dbReference type="FunFam" id="2.40.240.10:FF:000004">
    <property type="entry name" value="Glutamyl-tRNA synthetase, cytoplasmic"/>
    <property type="match status" value="1"/>
</dbReference>
<dbReference type="PANTHER" id="PTHR43097:SF5">
    <property type="entry name" value="GLUTAMATE--TRNA LIGASE"/>
    <property type="match status" value="1"/>
</dbReference>
<comment type="catalytic activity">
    <reaction evidence="11">
        <text>tRNA(Glu) + L-glutamate + ATP = L-glutamyl-tRNA(Glu) + AMP + diphosphate</text>
        <dbReference type="Rhea" id="RHEA:23540"/>
        <dbReference type="Rhea" id="RHEA-COMP:9663"/>
        <dbReference type="Rhea" id="RHEA-COMP:9680"/>
        <dbReference type="ChEBI" id="CHEBI:29985"/>
        <dbReference type="ChEBI" id="CHEBI:30616"/>
        <dbReference type="ChEBI" id="CHEBI:33019"/>
        <dbReference type="ChEBI" id="CHEBI:78442"/>
        <dbReference type="ChEBI" id="CHEBI:78520"/>
        <dbReference type="ChEBI" id="CHEBI:456215"/>
        <dbReference type="EC" id="6.1.1.17"/>
    </reaction>
</comment>
<evidence type="ECO:0000256" key="4">
    <source>
        <dbReference type="ARBA" id="ARBA00022490"/>
    </source>
</evidence>
<reference evidence="13 14" key="1">
    <citation type="submission" date="2024-02" db="EMBL/GenBank/DDBJ databases">
        <authorList>
            <person name="Vignale AGUSTIN F."/>
            <person name="Sosa J E."/>
            <person name="Modenutti C."/>
        </authorList>
    </citation>
    <scope>NUCLEOTIDE SEQUENCE [LARGE SCALE GENOMIC DNA]</scope>
</reference>
<evidence type="ECO:0000313" key="13">
    <source>
        <dbReference type="EMBL" id="CAK9187631.1"/>
    </source>
</evidence>
<keyword evidence="14" id="KW-1185">Reference proteome</keyword>
<dbReference type="Proteomes" id="UP001642360">
    <property type="component" value="Unassembled WGS sequence"/>
</dbReference>
<evidence type="ECO:0000256" key="3">
    <source>
        <dbReference type="ARBA" id="ARBA00012835"/>
    </source>
</evidence>
<dbReference type="PANTHER" id="PTHR43097">
    <property type="entry name" value="GLUTAMINE-TRNA LIGASE"/>
    <property type="match status" value="1"/>
</dbReference>
<dbReference type="GO" id="GO:0005524">
    <property type="term" value="F:ATP binding"/>
    <property type="evidence" value="ECO:0007669"/>
    <property type="project" value="UniProtKB-KW"/>
</dbReference>
<dbReference type="Pfam" id="PF20974">
    <property type="entry name" value="tRNA-synt_1c_C2"/>
    <property type="match status" value="2"/>
</dbReference>
<dbReference type="GO" id="GO:0004818">
    <property type="term" value="F:glutamate-tRNA ligase activity"/>
    <property type="evidence" value="ECO:0007669"/>
    <property type="project" value="UniProtKB-EC"/>
</dbReference>
<name>A0ABC8V2Q8_9AQUA</name>
<keyword evidence="8" id="KW-0648">Protein biosynthesis</keyword>
<dbReference type="InterPro" id="IPR020056">
    <property type="entry name" value="Rbsml_bL25/Gln-tRNA_synth_N"/>
</dbReference>
<dbReference type="Gene3D" id="2.40.240.10">
    <property type="entry name" value="Ribosomal Protein L25, Chain P"/>
    <property type="match status" value="1"/>
</dbReference>
<evidence type="ECO:0000256" key="2">
    <source>
        <dbReference type="ARBA" id="ARBA00008927"/>
    </source>
</evidence>
<evidence type="ECO:0000256" key="7">
    <source>
        <dbReference type="ARBA" id="ARBA00022840"/>
    </source>
</evidence>
<evidence type="ECO:0000256" key="8">
    <source>
        <dbReference type="ARBA" id="ARBA00022917"/>
    </source>
</evidence>
<dbReference type="EMBL" id="CAUOFW020010057">
    <property type="protein sequence ID" value="CAK9187631.1"/>
    <property type="molecule type" value="Genomic_DNA"/>
</dbReference>
<keyword evidence="5" id="KW-0436">Ligase</keyword>
<dbReference type="GO" id="GO:0006412">
    <property type="term" value="P:translation"/>
    <property type="evidence" value="ECO:0007669"/>
    <property type="project" value="UniProtKB-KW"/>
</dbReference>
<gene>
    <name evidence="13" type="ORF">ILEXP_LOCUS58207</name>
</gene>
<sequence>MDEEVTLMDWGNAIVKEIRKGQDGYVTHLAGVLHLEGSVKTTKLKLTWLPDISELVTLSFVEFDYLISKKKLKEDEDFLDVLNPCTKKETVALGDSNLRSLKHGEILQLERKGYFRCDVPFMRPSRPTVLFAIPDGRQQTGSKKFSRCVSLKEDEDFLDVLNPCTKKETVALGDSNLRSLKHGEILQLERKGYFRCDVPFMRPSRPTVLFAIPDGRQQTGS</sequence>
<evidence type="ECO:0000256" key="6">
    <source>
        <dbReference type="ARBA" id="ARBA00022741"/>
    </source>
</evidence>
<feature type="domain" description="tRNA synthetases class I (E and Q) anti-codon binding" evidence="12">
    <location>
        <begin position="45"/>
        <end position="118"/>
    </location>
</feature>
<proteinExistence type="inferred from homology"/>
<dbReference type="SUPFAM" id="SSF50715">
    <property type="entry name" value="Ribosomal protein L25-like"/>
    <property type="match status" value="2"/>
</dbReference>
<dbReference type="InterPro" id="IPR050132">
    <property type="entry name" value="Gln/Glu-tRNA_Ligase"/>
</dbReference>
<evidence type="ECO:0000259" key="12">
    <source>
        <dbReference type="Pfam" id="PF20974"/>
    </source>
</evidence>
<dbReference type="AlphaFoldDB" id="A0ABC8V2Q8"/>
<comment type="similarity">
    <text evidence="2">Belongs to the class-I aminoacyl-tRNA synthetase family. Glutamate--tRNA ligase type 2 subfamily.</text>
</comment>